<dbReference type="Gene3D" id="2.30.30.50">
    <property type="match status" value="1"/>
</dbReference>
<accession>A0A4S3K311</accession>
<name>A0A4S3K311_9GAMM</name>
<dbReference type="InterPro" id="IPR042262">
    <property type="entry name" value="CN_hydtase_beta_C"/>
</dbReference>
<dbReference type="AlphaFoldDB" id="A0A4S3K311"/>
<evidence type="ECO:0000313" key="8">
    <source>
        <dbReference type="EMBL" id="TDU28748.1"/>
    </source>
</evidence>
<protein>
    <recommendedName>
        <fullName evidence="5">Nitrile hydratase subunit beta</fullName>
        <shortName evidence="5">NHase</shortName>
        <ecNumber evidence="5">4.2.1.84</ecNumber>
    </recommendedName>
</protein>
<comment type="similarity">
    <text evidence="2 5">Belongs to the nitrile hydratase subunit beta family.</text>
</comment>
<evidence type="ECO:0000259" key="7">
    <source>
        <dbReference type="Pfam" id="PF21006"/>
    </source>
</evidence>
<dbReference type="InterPro" id="IPR003168">
    <property type="entry name" value="Nitrile_hydratase_bsu"/>
</dbReference>
<dbReference type="InterPro" id="IPR008990">
    <property type="entry name" value="Elect_transpt_acc-like_dom_sf"/>
</dbReference>
<feature type="domain" description="Nitrile hydratase beta subunit-like N-terminal" evidence="7">
    <location>
        <begin position="1"/>
        <end position="96"/>
    </location>
</feature>
<dbReference type="EMBL" id="SOBT01000009">
    <property type="protein sequence ID" value="TDU28748.1"/>
    <property type="molecule type" value="Genomic_DNA"/>
</dbReference>
<evidence type="ECO:0000256" key="1">
    <source>
        <dbReference type="ARBA" id="ARBA00004042"/>
    </source>
</evidence>
<dbReference type="InterPro" id="IPR024690">
    <property type="entry name" value="CN_hydtase_beta_dom_C"/>
</dbReference>
<evidence type="ECO:0000256" key="2">
    <source>
        <dbReference type="ARBA" id="ARBA00009098"/>
    </source>
</evidence>
<comment type="catalytic activity">
    <reaction evidence="4 5">
        <text>an aliphatic primary amide = an aliphatic nitrile + H2O</text>
        <dbReference type="Rhea" id="RHEA:12673"/>
        <dbReference type="ChEBI" id="CHEBI:15377"/>
        <dbReference type="ChEBI" id="CHEBI:65285"/>
        <dbReference type="ChEBI" id="CHEBI:80291"/>
        <dbReference type="EC" id="4.2.1.84"/>
    </reaction>
</comment>
<evidence type="ECO:0000256" key="4">
    <source>
        <dbReference type="ARBA" id="ARBA00044877"/>
    </source>
</evidence>
<dbReference type="Pfam" id="PF02211">
    <property type="entry name" value="NHase_beta_C"/>
    <property type="match status" value="1"/>
</dbReference>
<gene>
    <name evidence="8" type="ORF">DFR24_3123</name>
</gene>
<comment type="caution">
    <text evidence="8">The sequence shown here is derived from an EMBL/GenBank/DDBJ whole genome shotgun (WGS) entry which is preliminary data.</text>
</comment>
<comment type="function">
    <text evidence="1 5">NHase catalyzes the hydration of various nitrile compounds to the corresponding amides.</text>
</comment>
<evidence type="ECO:0000313" key="9">
    <source>
        <dbReference type="Proteomes" id="UP000295341"/>
    </source>
</evidence>
<organism evidence="8 9">
    <name type="scientific">Panacagrimonas perspica</name>
    <dbReference type="NCBI Taxonomy" id="381431"/>
    <lineage>
        <taxon>Bacteria</taxon>
        <taxon>Pseudomonadati</taxon>
        <taxon>Pseudomonadota</taxon>
        <taxon>Gammaproteobacteria</taxon>
        <taxon>Nevskiales</taxon>
        <taxon>Nevskiaceae</taxon>
        <taxon>Panacagrimonas</taxon>
    </lineage>
</organism>
<dbReference type="GO" id="GO:0046914">
    <property type="term" value="F:transition metal ion binding"/>
    <property type="evidence" value="ECO:0007669"/>
    <property type="project" value="InterPro"/>
</dbReference>
<dbReference type="Gene3D" id="1.10.472.20">
    <property type="entry name" value="Nitrile hydratase, beta subunit"/>
    <property type="match status" value="1"/>
</dbReference>
<dbReference type="Proteomes" id="UP000295341">
    <property type="component" value="Unassembled WGS sequence"/>
</dbReference>
<dbReference type="NCBIfam" id="TIGR03888">
    <property type="entry name" value="nitrile_beta"/>
    <property type="match status" value="1"/>
</dbReference>
<sequence>MDGVHDLGGVNGFGVVRPEPNEPVFHESWEPIGYALIFVGAGELKAFTIDELRHAIERMDPRHYLTSSYYERIVTGVAALFVEKGYITHETLEAKAGGRFPLALPVTPGERARDESLDLQPGDAVAVRSGHFRGHARMPRYVRGKRGTILHRTTHAFPFAGSAGHGIEAKLEPTYHVKFEAKDLWSDAADNSSVVVDLWESYLEKI</sequence>
<keyword evidence="3 5" id="KW-0456">Lyase</keyword>
<dbReference type="RefSeq" id="WP_133882275.1">
    <property type="nucleotide sequence ID" value="NZ_MWIN01000018.1"/>
</dbReference>
<dbReference type="SUPFAM" id="SSF50090">
    <property type="entry name" value="Electron transport accessory proteins"/>
    <property type="match status" value="1"/>
</dbReference>
<evidence type="ECO:0000256" key="5">
    <source>
        <dbReference type="PIRNR" id="PIRNR001427"/>
    </source>
</evidence>
<dbReference type="InterPro" id="IPR049054">
    <property type="entry name" value="CN_hydtase_beta-like_N"/>
</dbReference>
<dbReference type="OrthoDB" id="3478924at2"/>
<dbReference type="Pfam" id="PF21006">
    <property type="entry name" value="NHase_beta_N"/>
    <property type="match status" value="1"/>
</dbReference>
<reference evidence="8 9" key="1">
    <citation type="submission" date="2019-03" db="EMBL/GenBank/DDBJ databases">
        <title>Genomic Encyclopedia of Type Strains, Phase IV (KMG-IV): sequencing the most valuable type-strain genomes for metagenomic binning, comparative biology and taxonomic classification.</title>
        <authorList>
            <person name="Goeker M."/>
        </authorList>
    </citation>
    <scope>NUCLEOTIDE SEQUENCE [LARGE SCALE GENOMIC DNA]</scope>
    <source>
        <strain evidence="8 9">DSM 26377</strain>
    </source>
</reference>
<proteinExistence type="inferred from homology"/>
<dbReference type="GO" id="GO:0018822">
    <property type="term" value="F:nitrile hydratase activity"/>
    <property type="evidence" value="ECO:0007669"/>
    <property type="project" value="UniProtKB-EC"/>
</dbReference>
<evidence type="ECO:0000259" key="6">
    <source>
        <dbReference type="Pfam" id="PF02211"/>
    </source>
</evidence>
<keyword evidence="9" id="KW-1185">Reference proteome</keyword>
<dbReference type="PIRSF" id="PIRSF001427">
    <property type="entry name" value="NHase_beta"/>
    <property type="match status" value="1"/>
</dbReference>
<dbReference type="EC" id="4.2.1.84" evidence="5"/>
<evidence type="ECO:0000256" key="3">
    <source>
        <dbReference type="ARBA" id="ARBA00023239"/>
    </source>
</evidence>
<feature type="domain" description="Nitrile hydratase beta subunit" evidence="6">
    <location>
        <begin position="111"/>
        <end position="205"/>
    </location>
</feature>